<evidence type="ECO:0000313" key="2">
    <source>
        <dbReference type="EMBL" id="AHB49937.1"/>
    </source>
</evidence>
<dbReference type="HOGENOM" id="CLU_902482_0_0_5"/>
<name>V5SHF9_9HYPH</name>
<dbReference type="KEGG" id="hni:W911_04450"/>
<gene>
    <name evidence="2" type="ORF">W911_04450</name>
</gene>
<feature type="domain" description="Aminoglycoside phosphotransferase" evidence="1">
    <location>
        <begin position="23"/>
        <end position="207"/>
    </location>
</feature>
<dbReference type="RefSeq" id="WP_023786298.1">
    <property type="nucleotide sequence ID" value="NC_022997.1"/>
</dbReference>
<dbReference type="Gene3D" id="3.90.1200.10">
    <property type="match status" value="1"/>
</dbReference>
<organism evidence="2 3">
    <name type="scientific">Hyphomicrobium nitrativorans NL23</name>
    <dbReference type="NCBI Taxonomy" id="1029756"/>
    <lineage>
        <taxon>Bacteria</taxon>
        <taxon>Pseudomonadati</taxon>
        <taxon>Pseudomonadota</taxon>
        <taxon>Alphaproteobacteria</taxon>
        <taxon>Hyphomicrobiales</taxon>
        <taxon>Hyphomicrobiaceae</taxon>
        <taxon>Hyphomicrobium</taxon>
    </lineage>
</organism>
<dbReference type="OrthoDB" id="7954051at2"/>
<proteinExistence type="predicted"/>
<dbReference type="AlphaFoldDB" id="V5SHF9"/>
<keyword evidence="3" id="KW-1185">Reference proteome</keyword>
<accession>V5SHF9</accession>
<reference evidence="2 3" key="1">
    <citation type="journal article" date="2014" name="Genome Announc.">
        <title>Complete Genome Sequence of Hyphomicrobium nitrativorans Strain NL23, a Denitrifying Bacterium Isolated from Biofilm of a Methanol-Fed Denitrification System Treating Seawater at the Montreal Biodome.</title>
        <authorList>
            <person name="Martineau C."/>
            <person name="Villeneuve C."/>
            <person name="Mauffrey F."/>
            <person name="Villemur R."/>
        </authorList>
    </citation>
    <scope>NUCLEOTIDE SEQUENCE [LARGE SCALE GENOMIC DNA]</scope>
    <source>
        <strain evidence="2">NL23</strain>
    </source>
</reference>
<evidence type="ECO:0000313" key="3">
    <source>
        <dbReference type="Proteomes" id="UP000018542"/>
    </source>
</evidence>
<dbReference type="InterPro" id="IPR002575">
    <property type="entry name" value="Aminoglycoside_PTrfase"/>
</dbReference>
<dbReference type="SUPFAM" id="SSF56112">
    <property type="entry name" value="Protein kinase-like (PK-like)"/>
    <property type="match status" value="1"/>
</dbReference>
<dbReference type="STRING" id="1029756.W911_04450"/>
<dbReference type="Proteomes" id="UP000018542">
    <property type="component" value="Chromosome"/>
</dbReference>
<dbReference type="InterPro" id="IPR011009">
    <property type="entry name" value="Kinase-like_dom_sf"/>
</dbReference>
<protein>
    <recommendedName>
        <fullName evidence="1">Aminoglycoside phosphotransferase domain-containing protein</fullName>
    </recommendedName>
</protein>
<dbReference type="PATRIC" id="fig|1029756.8.peg.930"/>
<dbReference type="EMBL" id="CP006912">
    <property type="protein sequence ID" value="AHB49937.1"/>
    <property type="molecule type" value="Genomic_DNA"/>
</dbReference>
<sequence length="308" mass="34173">MLSEPENAGARHPALRKYRDTFLLSGFSGATVALVLDPARPFVRKASNRREGNASLKEQALRQQELAKLVAGCASMPDVLDIGECDGLLYFDMPFIPSRDAVNFLSHGTFDGIIEFAERLERLLERLASSPPVGDHPLPPSKGLVVDKLAQIRERTSAQFAAALAPLQSAVELMDDLVPGGHPTAAHGDLTFENILVDRTGGLWLIDTIPSPFDHYWIDWSKIFQECEGLWHAHRGRPLARGVTWWLRQRMLGVATRLAPEYVSRHYILLGLTFARILPYAKTDADRAFVAKRVAECGQAALEPMQAR</sequence>
<dbReference type="Pfam" id="PF01636">
    <property type="entry name" value="APH"/>
    <property type="match status" value="1"/>
</dbReference>
<evidence type="ECO:0000259" key="1">
    <source>
        <dbReference type="Pfam" id="PF01636"/>
    </source>
</evidence>